<dbReference type="GO" id="GO:1901137">
    <property type="term" value="P:carbohydrate derivative biosynthetic process"/>
    <property type="evidence" value="ECO:0007669"/>
    <property type="project" value="UniProtKB-ARBA"/>
</dbReference>
<sequence>MKIVHVTETLVGGVLAAVAALSAKQAALGHDVVVVYPRKPAVPPEAQLVERFPAEVTRIEVPYRGRIRAIDGLRRAAIVATRDGVDVVHLHSTFAGFAGRLSPAIRRQADVIAYSPHGWAFLRGDGPAFSNRAAAAVERALRSRCDGLILVSDSEARVTRERLGRSGGDVHVLQNGIPVAGLPRAAGSAGRPVVIASGRLMEQKAPDRFAEIARSLGGQAEFVWIGDGTPEERRRWIGDAPVTVTGWLAHTDVVARLAASDVFLFPSRWEGMPISLMEAQVMGLPAVATDIVGNRDVVIPGETGLLCDDTAALTAAVARLVSDRAERDRMAERAIEVQRERLSDARLGETSIALYEAMAGRRSDALVS</sequence>
<dbReference type="PANTHER" id="PTHR45947">
    <property type="entry name" value="SULFOQUINOVOSYL TRANSFERASE SQD2"/>
    <property type="match status" value="1"/>
</dbReference>
<protein>
    <recommendedName>
        <fullName evidence="1">D-inositol 3-phosphate glycosyltransferase</fullName>
    </recommendedName>
</protein>
<evidence type="ECO:0000256" key="3">
    <source>
        <dbReference type="ARBA" id="ARBA00022679"/>
    </source>
</evidence>
<dbReference type="InterPro" id="IPR050194">
    <property type="entry name" value="Glycosyltransferase_grp1"/>
</dbReference>
<dbReference type="RefSeq" id="WP_330170404.1">
    <property type="nucleotide sequence ID" value="NZ_CP137080.1"/>
</dbReference>
<dbReference type="Proteomes" id="UP001329313">
    <property type="component" value="Chromosome"/>
</dbReference>
<dbReference type="SUPFAM" id="SSF53756">
    <property type="entry name" value="UDP-Glycosyltransferase/glycogen phosphorylase"/>
    <property type="match status" value="1"/>
</dbReference>
<dbReference type="KEGG" id="mliy:RYJ27_11305"/>
<dbReference type="Pfam" id="PF13692">
    <property type="entry name" value="Glyco_trans_1_4"/>
    <property type="match status" value="1"/>
</dbReference>
<evidence type="ECO:0000313" key="5">
    <source>
        <dbReference type="EMBL" id="WOQ69273.1"/>
    </source>
</evidence>
<reference evidence="5 6" key="1">
    <citation type="submission" date="2023-10" db="EMBL/GenBank/DDBJ databases">
        <title>Y20.</title>
        <authorList>
            <person name="Zhang G."/>
            <person name="Ding Y."/>
        </authorList>
    </citation>
    <scope>NUCLEOTIDE SEQUENCE [LARGE SCALE GENOMIC DNA]</scope>
    <source>
        <strain evidence="5 6">Y20</strain>
    </source>
</reference>
<keyword evidence="6" id="KW-1185">Reference proteome</keyword>
<keyword evidence="3 5" id="KW-0808">Transferase</keyword>
<dbReference type="AlphaFoldDB" id="A0AAU0MFD6"/>
<organism evidence="5 6">
    <name type="scientific">Microbacterium limosum</name>
    <dbReference type="NCBI Taxonomy" id="3079935"/>
    <lineage>
        <taxon>Bacteria</taxon>
        <taxon>Bacillati</taxon>
        <taxon>Actinomycetota</taxon>
        <taxon>Actinomycetes</taxon>
        <taxon>Micrococcales</taxon>
        <taxon>Microbacteriaceae</taxon>
        <taxon>Microbacterium</taxon>
    </lineage>
</organism>
<keyword evidence="2 5" id="KW-0328">Glycosyltransferase</keyword>
<name>A0AAU0MFD6_9MICO</name>
<evidence type="ECO:0000256" key="1">
    <source>
        <dbReference type="ARBA" id="ARBA00021292"/>
    </source>
</evidence>
<dbReference type="Gene3D" id="3.40.50.2000">
    <property type="entry name" value="Glycogen Phosphorylase B"/>
    <property type="match status" value="2"/>
</dbReference>
<dbReference type="GO" id="GO:0016758">
    <property type="term" value="F:hexosyltransferase activity"/>
    <property type="evidence" value="ECO:0007669"/>
    <property type="project" value="TreeGrafter"/>
</dbReference>
<proteinExistence type="predicted"/>
<dbReference type="Pfam" id="PF13439">
    <property type="entry name" value="Glyco_transf_4"/>
    <property type="match status" value="1"/>
</dbReference>
<evidence type="ECO:0000256" key="2">
    <source>
        <dbReference type="ARBA" id="ARBA00022676"/>
    </source>
</evidence>
<dbReference type="InterPro" id="IPR028098">
    <property type="entry name" value="Glyco_trans_4-like_N"/>
</dbReference>
<gene>
    <name evidence="5" type="ORF">RYJ27_11305</name>
</gene>
<evidence type="ECO:0000313" key="6">
    <source>
        <dbReference type="Proteomes" id="UP001329313"/>
    </source>
</evidence>
<dbReference type="EMBL" id="CP137080">
    <property type="protein sequence ID" value="WOQ69273.1"/>
    <property type="molecule type" value="Genomic_DNA"/>
</dbReference>
<dbReference type="PANTHER" id="PTHR45947:SF3">
    <property type="entry name" value="SULFOQUINOVOSYL TRANSFERASE SQD2"/>
    <property type="match status" value="1"/>
</dbReference>
<evidence type="ECO:0000259" key="4">
    <source>
        <dbReference type="Pfam" id="PF13439"/>
    </source>
</evidence>
<accession>A0AAU0MFD6</accession>
<feature type="domain" description="Glycosyltransferase subfamily 4-like N-terminal" evidence="4">
    <location>
        <begin position="11"/>
        <end position="179"/>
    </location>
</feature>